<accession>A0A4Q2EH30</accession>
<dbReference type="PANTHER" id="PTHR47129:SF1">
    <property type="entry name" value="NMRA-LIKE DOMAIN-CONTAINING PROTEIN"/>
    <property type="match status" value="1"/>
</dbReference>
<dbReference type="InterPro" id="IPR052718">
    <property type="entry name" value="NmrA-type_oxidoreductase"/>
</dbReference>
<comment type="caution">
    <text evidence="2">The sequence shown here is derived from an EMBL/GenBank/DDBJ whole genome shotgun (WGS) entry which is preliminary data.</text>
</comment>
<evidence type="ECO:0000313" key="3">
    <source>
        <dbReference type="Proteomes" id="UP000290624"/>
    </source>
</evidence>
<feature type="domain" description="NmrA-like" evidence="1">
    <location>
        <begin position="3"/>
        <end position="246"/>
    </location>
</feature>
<sequence>MGTIAVTGATGHLGGLIIDAILARGVAASDVLAIVRDPAKAARLPEGVRVAEASYEDQAALTAALTGVDTLLFVSGSEPGKRAAQHRNVVAAAQEAGVGFIAYTSLLDADTSALSLAEEHVITEKLLADSGIDHAVLRNGWYWENYASALSGAAASGEFHGAAGEGLVSGAARKDYAEAAAVVGTTPGHAGKVYELAGDPALSYPQIAEGIAEVTGRLVVYVNQSEAAYADQLASHGLPQEVAQMLAGWDTAIAGGALFSTSTDLADLIGRPSTSLVETLRAL</sequence>
<evidence type="ECO:0000259" key="1">
    <source>
        <dbReference type="Pfam" id="PF05368"/>
    </source>
</evidence>
<keyword evidence="3" id="KW-1185">Reference proteome</keyword>
<dbReference type="OrthoDB" id="5510591at2"/>
<dbReference type="Gene3D" id="3.90.25.10">
    <property type="entry name" value="UDP-galactose 4-epimerase, domain 1"/>
    <property type="match status" value="1"/>
</dbReference>
<dbReference type="RefSeq" id="WP_129459791.1">
    <property type="nucleotide sequence ID" value="NZ_PPCV01000013.1"/>
</dbReference>
<dbReference type="InterPro" id="IPR008030">
    <property type="entry name" value="NmrA-like"/>
</dbReference>
<dbReference type="EMBL" id="PPCV01000013">
    <property type="protein sequence ID" value="RXW31135.1"/>
    <property type="molecule type" value="Genomic_DNA"/>
</dbReference>
<evidence type="ECO:0000313" key="2">
    <source>
        <dbReference type="EMBL" id="RXW31135.1"/>
    </source>
</evidence>
<dbReference type="CDD" id="cd05269">
    <property type="entry name" value="TMR_SDR_a"/>
    <property type="match status" value="1"/>
</dbReference>
<dbReference type="SUPFAM" id="SSF51735">
    <property type="entry name" value="NAD(P)-binding Rossmann-fold domains"/>
    <property type="match status" value="1"/>
</dbReference>
<dbReference type="PANTHER" id="PTHR47129">
    <property type="entry name" value="QUINONE OXIDOREDUCTASE 2"/>
    <property type="match status" value="1"/>
</dbReference>
<dbReference type="InterPro" id="IPR036291">
    <property type="entry name" value="NAD(P)-bd_dom_sf"/>
</dbReference>
<name>A0A4Q2EH30_9ACTN</name>
<proteinExistence type="predicted"/>
<dbReference type="AlphaFoldDB" id="A0A4Q2EH30"/>
<protein>
    <submittedName>
        <fullName evidence="2">NAD(P)-dependent oxidoreductase</fullName>
    </submittedName>
</protein>
<organism evidence="2 3">
    <name type="scientific">Propioniciclava flava</name>
    <dbReference type="NCBI Taxonomy" id="2072026"/>
    <lineage>
        <taxon>Bacteria</taxon>
        <taxon>Bacillati</taxon>
        <taxon>Actinomycetota</taxon>
        <taxon>Actinomycetes</taxon>
        <taxon>Propionibacteriales</taxon>
        <taxon>Propionibacteriaceae</taxon>
        <taxon>Propioniciclava</taxon>
    </lineage>
</organism>
<reference evidence="2 3" key="1">
    <citation type="submission" date="2018-01" db="EMBL/GenBank/DDBJ databases">
        <title>Lactibacter flavus gen. nov., sp. nov., a novel bacterium of the family Propionibacteriaceae isolated from raw milk and dairy products.</title>
        <authorList>
            <person name="Wenning M."/>
            <person name="Breitenwieser F."/>
            <person name="Huptas C."/>
            <person name="von Neubeck M."/>
            <person name="Busse H.-J."/>
            <person name="Scherer S."/>
        </authorList>
    </citation>
    <scope>NUCLEOTIDE SEQUENCE [LARGE SCALE GENOMIC DNA]</scope>
    <source>
        <strain evidence="2 3">VG341</strain>
    </source>
</reference>
<gene>
    <name evidence="2" type="ORF">C1706_13740</name>
</gene>
<dbReference type="Gene3D" id="3.40.50.720">
    <property type="entry name" value="NAD(P)-binding Rossmann-like Domain"/>
    <property type="match status" value="1"/>
</dbReference>
<dbReference type="Proteomes" id="UP000290624">
    <property type="component" value="Unassembled WGS sequence"/>
</dbReference>
<dbReference type="Pfam" id="PF05368">
    <property type="entry name" value="NmrA"/>
    <property type="match status" value="1"/>
</dbReference>